<keyword evidence="4" id="KW-0007">Acetylation</keyword>
<evidence type="ECO:0000313" key="7">
    <source>
        <dbReference type="Proteomes" id="UP001189429"/>
    </source>
</evidence>
<keyword evidence="3" id="KW-0677">Repeat</keyword>
<organism evidence="6 7">
    <name type="scientific">Prorocentrum cordatum</name>
    <dbReference type="NCBI Taxonomy" id="2364126"/>
    <lineage>
        <taxon>Eukaryota</taxon>
        <taxon>Sar</taxon>
        <taxon>Alveolata</taxon>
        <taxon>Dinophyceae</taxon>
        <taxon>Prorocentrales</taxon>
        <taxon>Prorocentraceae</taxon>
        <taxon>Prorocentrum</taxon>
    </lineage>
</organism>
<keyword evidence="7" id="KW-1185">Reference proteome</keyword>
<reference evidence="6" key="1">
    <citation type="submission" date="2023-10" db="EMBL/GenBank/DDBJ databases">
        <authorList>
            <person name="Chen Y."/>
            <person name="Shah S."/>
            <person name="Dougan E. K."/>
            <person name="Thang M."/>
            <person name="Chan C."/>
        </authorList>
    </citation>
    <scope>NUCLEOTIDE SEQUENCE [LARGE SCALE GENOMIC DNA]</scope>
</reference>
<evidence type="ECO:0000259" key="5">
    <source>
        <dbReference type="PROSITE" id="PS50222"/>
    </source>
</evidence>
<dbReference type="InterPro" id="IPR002048">
    <property type="entry name" value="EF_hand_dom"/>
</dbReference>
<evidence type="ECO:0000256" key="1">
    <source>
        <dbReference type="ARBA" id="ARBA00020786"/>
    </source>
</evidence>
<dbReference type="EMBL" id="CAUYUJ010018593">
    <property type="protein sequence ID" value="CAK0884837.1"/>
    <property type="molecule type" value="Genomic_DNA"/>
</dbReference>
<protein>
    <recommendedName>
        <fullName evidence="1">Calmodulin</fullName>
    </recommendedName>
</protein>
<keyword evidence="2" id="KW-0479">Metal-binding</keyword>
<evidence type="ECO:0000256" key="4">
    <source>
        <dbReference type="ARBA" id="ARBA00022990"/>
    </source>
</evidence>
<dbReference type="Proteomes" id="UP001189429">
    <property type="component" value="Unassembled WGS sequence"/>
</dbReference>
<dbReference type="InterPro" id="IPR011992">
    <property type="entry name" value="EF-hand-dom_pair"/>
</dbReference>
<comment type="caution">
    <text evidence="6">The sequence shown here is derived from an EMBL/GenBank/DDBJ whole genome shotgun (WGS) entry which is preliminary data.</text>
</comment>
<feature type="domain" description="EF-hand" evidence="5">
    <location>
        <begin position="5"/>
        <end position="39"/>
    </location>
</feature>
<dbReference type="PANTHER" id="PTHR23048:SF0">
    <property type="entry name" value="CALMODULIN LIKE 3"/>
    <property type="match status" value="1"/>
</dbReference>
<evidence type="ECO:0000256" key="3">
    <source>
        <dbReference type="ARBA" id="ARBA00022737"/>
    </source>
</evidence>
<evidence type="ECO:0000313" key="6">
    <source>
        <dbReference type="EMBL" id="CAK0884837.1"/>
    </source>
</evidence>
<proteinExistence type="predicted"/>
<dbReference type="SUPFAM" id="SSF47473">
    <property type="entry name" value="EF-hand"/>
    <property type="match status" value="1"/>
</dbReference>
<sequence length="163" mass="18193">MASAVPETEIREVFKLFDSEGGGIKIKEIGTVMRSLGIACPEAMLRVFNEEATKRGSTCSFGDFLAYFRRAEAEEVNNATDVAKEMQGLKTGLNRYYEKMSIKQAKEAGPDMVKLADLKHVMSIMGEKLSEEEVEEMARDIRTTCKVEDGRVSFDDFVNLCKG</sequence>
<gene>
    <name evidence="6" type="ORF">PCOR1329_LOCUS66625</name>
</gene>
<name>A0ABN9WHD7_9DINO</name>
<accession>A0ABN9WHD7</accession>
<dbReference type="InterPro" id="IPR050230">
    <property type="entry name" value="CALM/Myosin/TropC-like"/>
</dbReference>
<dbReference type="Gene3D" id="1.10.238.10">
    <property type="entry name" value="EF-hand"/>
    <property type="match status" value="2"/>
</dbReference>
<dbReference type="PROSITE" id="PS50222">
    <property type="entry name" value="EF_HAND_2"/>
    <property type="match status" value="1"/>
</dbReference>
<dbReference type="PANTHER" id="PTHR23048">
    <property type="entry name" value="MYOSIN LIGHT CHAIN 1, 3"/>
    <property type="match status" value="1"/>
</dbReference>
<evidence type="ECO:0000256" key="2">
    <source>
        <dbReference type="ARBA" id="ARBA00022723"/>
    </source>
</evidence>